<organism evidence="4 5">
    <name type="scientific">Paenibacillus shirakamiensis</name>
    <dbReference type="NCBI Taxonomy" id="1265935"/>
    <lineage>
        <taxon>Bacteria</taxon>
        <taxon>Bacillati</taxon>
        <taxon>Bacillota</taxon>
        <taxon>Bacilli</taxon>
        <taxon>Bacillales</taxon>
        <taxon>Paenibacillaceae</taxon>
        <taxon>Paenibacillus</taxon>
    </lineage>
</organism>
<dbReference type="InterPro" id="IPR000683">
    <property type="entry name" value="Gfo/Idh/MocA-like_OxRdtase_N"/>
</dbReference>
<evidence type="ECO:0000256" key="1">
    <source>
        <dbReference type="ARBA" id="ARBA00023002"/>
    </source>
</evidence>
<evidence type="ECO:0000313" key="4">
    <source>
        <dbReference type="EMBL" id="MBP2001966.1"/>
    </source>
</evidence>
<dbReference type="PANTHER" id="PTHR43818:SF11">
    <property type="entry name" value="BCDNA.GH03377"/>
    <property type="match status" value="1"/>
</dbReference>
<keyword evidence="1" id="KW-0560">Oxidoreductase</keyword>
<dbReference type="Gene3D" id="3.40.50.720">
    <property type="entry name" value="NAD(P)-binding Rossmann-like Domain"/>
    <property type="match status" value="1"/>
</dbReference>
<evidence type="ECO:0000259" key="3">
    <source>
        <dbReference type="Pfam" id="PF22725"/>
    </source>
</evidence>
<proteinExistence type="predicted"/>
<keyword evidence="5" id="KW-1185">Reference proteome</keyword>
<protein>
    <submittedName>
        <fullName evidence="4">Dehydrogenase</fullName>
    </submittedName>
</protein>
<accession>A0ABS4JJS8</accession>
<reference evidence="4 5" key="1">
    <citation type="submission" date="2021-03" db="EMBL/GenBank/DDBJ databases">
        <title>Genomic Encyclopedia of Type Strains, Phase IV (KMG-IV): sequencing the most valuable type-strain genomes for metagenomic binning, comparative biology and taxonomic classification.</title>
        <authorList>
            <person name="Goeker M."/>
        </authorList>
    </citation>
    <scope>NUCLEOTIDE SEQUENCE [LARGE SCALE GENOMIC DNA]</scope>
    <source>
        <strain evidence="4 5">DSM 26806</strain>
    </source>
</reference>
<dbReference type="PANTHER" id="PTHR43818">
    <property type="entry name" value="BCDNA.GH03377"/>
    <property type="match status" value="1"/>
</dbReference>
<feature type="domain" description="Gfo/Idh/MocA-like oxidoreductase N-terminal" evidence="2">
    <location>
        <begin position="4"/>
        <end position="121"/>
    </location>
</feature>
<dbReference type="Pfam" id="PF22725">
    <property type="entry name" value="GFO_IDH_MocA_C3"/>
    <property type="match status" value="1"/>
</dbReference>
<dbReference type="SUPFAM" id="SSF51735">
    <property type="entry name" value="NAD(P)-binding Rossmann-fold domains"/>
    <property type="match status" value="1"/>
</dbReference>
<name>A0ABS4JJS8_9BACL</name>
<evidence type="ECO:0000259" key="2">
    <source>
        <dbReference type="Pfam" id="PF01408"/>
    </source>
</evidence>
<dbReference type="InterPro" id="IPR050463">
    <property type="entry name" value="Gfo/Idh/MocA_oxidrdct_glycsds"/>
</dbReference>
<dbReference type="EMBL" id="JAGGLD010000005">
    <property type="protein sequence ID" value="MBP2001966.1"/>
    <property type="molecule type" value="Genomic_DNA"/>
</dbReference>
<gene>
    <name evidence="4" type="ORF">J2Z69_003022</name>
</gene>
<dbReference type="Proteomes" id="UP001519288">
    <property type="component" value="Unassembled WGS sequence"/>
</dbReference>
<dbReference type="RefSeq" id="WP_209864212.1">
    <property type="nucleotide sequence ID" value="NZ_JAGGLD010000005.1"/>
</dbReference>
<feature type="domain" description="GFO/IDH/MocA-like oxidoreductase" evidence="3">
    <location>
        <begin position="132"/>
        <end position="267"/>
    </location>
</feature>
<sequence>MQPVKIGIIGTGQIGKLHLDRYQQIPGVEVVAVCDVYAAEAQRVAQRYGISQVFTDLRELLAVPEIQAVDICLHNNFHEPATMAALAAGKHVYCEKPIAGSYIDGLSMVQAAAAAGRMLHIQLSQLYTRETKTAKQLIDADKLGRLYHARSMGFRRRNRPYVDGYGTPAFTQKETAGGGALLDMGVYHISRMLYLLGNPAPERISGQIYQEMAMHEERRTSSGFNVEEFAAGFVKLAGGITLDIAESWSIHLGGFEGSSIVGSEGGVRFPGSMSEGNTHEFSFHTTIADLDIDGSIDLELADLRRRRLSAYPDAYESSEHHWIAALRGEVALLPTAEIALSTMLISEGLYLSHEWGREVTREEVIEHSLSRSVSL</sequence>
<comment type="caution">
    <text evidence="4">The sequence shown here is derived from an EMBL/GenBank/DDBJ whole genome shotgun (WGS) entry which is preliminary data.</text>
</comment>
<dbReference type="InterPro" id="IPR036291">
    <property type="entry name" value="NAD(P)-bd_dom_sf"/>
</dbReference>
<evidence type="ECO:0000313" key="5">
    <source>
        <dbReference type="Proteomes" id="UP001519288"/>
    </source>
</evidence>
<dbReference type="Pfam" id="PF01408">
    <property type="entry name" value="GFO_IDH_MocA"/>
    <property type="match status" value="1"/>
</dbReference>
<dbReference type="InterPro" id="IPR055170">
    <property type="entry name" value="GFO_IDH_MocA-like_dom"/>
</dbReference>
<dbReference type="Gene3D" id="3.30.360.10">
    <property type="entry name" value="Dihydrodipicolinate Reductase, domain 2"/>
    <property type="match status" value="1"/>
</dbReference>
<dbReference type="SUPFAM" id="SSF55347">
    <property type="entry name" value="Glyceraldehyde-3-phosphate dehydrogenase-like, C-terminal domain"/>
    <property type="match status" value="1"/>
</dbReference>